<comment type="caution">
    <text evidence="1">The sequence shown here is derived from an EMBL/GenBank/DDBJ whole genome shotgun (WGS) entry which is preliminary data.</text>
</comment>
<dbReference type="EMBL" id="QJKJ01001744">
    <property type="protein sequence ID" value="RDY06151.1"/>
    <property type="molecule type" value="Genomic_DNA"/>
</dbReference>
<reference evidence="1" key="1">
    <citation type="submission" date="2018-05" db="EMBL/GenBank/DDBJ databases">
        <title>Draft genome of Mucuna pruriens seed.</title>
        <authorList>
            <person name="Nnadi N.E."/>
            <person name="Vos R."/>
            <person name="Hasami M.H."/>
            <person name="Devisetty U.K."/>
            <person name="Aguiy J.C."/>
        </authorList>
    </citation>
    <scope>NUCLEOTIDE SEQUENCE [LARGE SCALE GENOMIC DNA]</scope>
    <source>
        <strain evidence="1">JCA_2017</strain>
    </source>
</reference>
<proteinExistence type="predicted"/>
<name>A0A371HTM6_MUCPR</name>
<evidence type="ECO:0000313" key="2">
    <source>
        <dbReference type="Proteomes" id="UP000257109"/>
    </source>
</evidence>
<dbReference type="AlphaFoldDB" id="A0A371HTM6"/>
<evidence type="ECO:0000313" key="1">
    <source>
        <dbReference type="EMBL" id="RDY06151.1"/>
    </source>
</evidence>
<evidence type="ECO:0008006" key="3">
    <source>
        <dbReference type="Google" id="ProtNLM"/>
    </source>
</evidence>
<organism evidence="1 2">
    <name type="scientific">Mucuna pruriens</name>
    <name type="common">Velvet bean</name>
    <name type="synonym">Dolichos pruriens</name>
    <dbReference type="NCBI Taxonomy" id="157652"/>
    <lineage>
        <taxon>Eukaryota</taxon>
        <taxon>Viridiplantae</taxon>
        <taxon>Streptophyta</taxon>
        <taxon>Embryophyta</taxon>
        <taxon>Tracheophyta</taxon>
        <taxon>Spermatophyta</taxon>
        <taxon>Magnoliopsida</taxon>
        <taxon>eudicotyledons</taxon>
        <taxon>Gunneridae</taxon>
        <taxon>Pentapetalae</taxon>
        <taxon>rosids</taxon>
        <taxon>fabids</taxon>
        <taxon>Fabales</taxon>
        <taxon>Fabaceae</taxon>
        <taxon>Papilionoideae</taxon>
        <taxon>50 kb inversion clade</taxon>
        <taxon>NPAAA clade</taxon>
        <taxon>indigoferoid/millettioid clade</taxon>
        <taxon>Phaseoleae</taxon>
        <taxon>Mucuna</taxon>
    </lineage>
</organism>
<dbReference type="Proteomes" id="UP000257109">
    <property type="component" value="Unassembled WGS sequence"/>
</dbReference>
<keyword evidence="2" id="KW-1185">Reference proteome</keyword>
<protein>
    <recommendedName>
        <fullName evidence="3">Integrase catalytic domain-containing protein</fullName>
    </recommendedName>
</protein>
<feature type="non-terminal residue" evidence="1">
    <location>
        <position position="1"/>
    </location>
</feature>
<sequence>MESTTGVGVGMERNSSSGDDFVLSWDGEKVDTQGYIDLLTTFDNGILTASILSTKLSAQLNNADLFALCLPDMPGIDPKYLSHKLVICAHAKPTSQRKRKLDEERRQGDTIWAEEYGSHVPEVKDKVFKQQIVIDDTISSSVVQEEEKQQCFIYFTNQVLQGAEKRYQVTSIKHPQTNGQAEATNKVILKDLKKGYKELRNYR</sequence>
<gene>
    <name evidence="1" type="ORF">CR513_09907</name>
</gene>
<accession>A0A371HTM6</accession>